<evidence type="ECO:0000256" key="3">
    <source>
        <dbReference type="ARBA" id="ARBA00023125"/>
    </source>
</evidence>
<dbReference type="Pfam" id="PF03704">
    <property type="entry name" value="BTAD"/>
    <property type="match status" value="1"/>
</dbReference>
<organism evidence="8 9">
    <name type="scientific">Frankia torreyi</name>
    <dbReference type="NCBI Taxonomy" id="1856"/>
    <lineage>
        <taxon>Bacteria</taxon>
        <taxon>Bacillati</taxon>
        <taxon>Actinomycetota</taxon>
        <taxon>Actinomycetes</taxon>
        <taxon>Frankiales</taxon>
        <taxon>Frankiaceae</taxon>
        <taxon>Frankia</taxon>
    </lineage>
</organism>
<dbReference type="InterPro" id="IPR001867">
    <property type="entry name" value="OmpR/PhoB-type_DNA-bd"/>
</dbReference>
<reference evidence="8 9" key="2">
    <citation type="journal article" date="2016" name="Genome Announc.">
        <title>Permanent Draft Genome Sequences for Two Variants of Frankia sp. Strain CpI1, the First Frankia Strain Isolated from Root Nodules of Comptonia peregrina.</title>
        <authorList>
            <person name="Oshone R."/>
            <person name="Hurst S.G.IV."/>
            <person name="Abebe-Akele F."/>
            <person name="Simpson S."/>
            <person name="Morris K."/>
            <person name="Thomas W.K."/>
            <person name="Tisa L.S."/>
        </authorList>
    </citation>
    <scope>NUCLEOTIDE SEQUENCE [LARGE SCALE GENOMIC DNA]</scope>
    <source>
        <strain evidence="9">CpI1-S</strain>
    </source>
</reference>
<dbReference type="GO" id="GO:0000160">
    <property type="term" value="P:phosphorelay signal transduction system"/>
    <property type="evidence" value="ECO:0007669"/>
    <property type="project" value="InterPro"/>
</dbReference>
<evidence type="ECO:0000256" key="2">
    <source>
        <dbReference type="ARBA" id="ARBA00023015"/>
    </source>
</evidence>
<dbReference type="CDD" id="cd15831">
    <property type="entry name" value="BTAD"/>
    <property type="match status" value="1"/>
</dbReference>
<evidence type="ECO:0000259" key="7">
    <source>
        <dbReference type="SMART" id="SM01043"/>
    </source>
</evidence>
<sequence length="332" mass="36241">MVDELGTVAGPIARPGVRTPGEPGHGSRWSGSAAAAAPGPGSGVVFAVLGPLEVWRGPGERVRIDQRKKRALLLTLLLHAGRWTSVEEMCLALWQDDAPRSALGNIKTYLSELRHTLPTPVGDPAVPASIRAVGPRAAVLRRPAGPGRIESRPGEYRLIVAPDEIDVVRFEQAVERGRVAARADAPAQAAELLEQALGWWRGSAFDELPAEVGGAESLRLEEARWSAREALIDARLALGEHDQVLPALRALAVEYPTRERLWAQLLVALERSGRRAEALREYRGLYRRMVTELGIEPGAELRRVHQEVLDPERGWPRSSSEPTGMPAPLNRH</sequence>
<feature type="domain" description="OmpR/PhoB-type" evidence="6">
    <location>
        <begin position="59"/>
        <end position="158"/>
    </location>
</feature>
<comment type="similarity">
    <text evidence="1">Belongs to the AfsR/DnrI/RedD regulatory family.</text>
</comment>
<dbReference type="InterPro" id="IPR016032">
    <property type="entry name" value="Sig_transdc_resp-reg_C-effctor"/>
</dbReference>
<gene>
    <name evidence="8" type="ORF">FF36_01825</name>
</gene>
<comment type="caution">
    <text evidence="8">The sequence shown here is derived from an EMBL/GenBank/DDBJ whole genome shotgun (WGS) entry which is preliminary data.</text>
</comment>
<dbReference type="PANTHER" id="PTHR35807:SF1">
    <property type="entry name" value="TRANSCRIPTIONAL REGULATOR REDD"/>
    <property type="match status" value="1"/>
</dbReference>
<dbReference type="Gene3D" id="1.25.40.10">
    <property type="entry name" value="Tetratricopeptide repeat domain"/>
    <property type="match status" value="1"/>
</dbReference>
<evidence type="ECO:0000313" key="9">
    <source>
        <dbReference type="Proteomes" id="UP000032545"/>
    </source>
</evidence>
<proteinExistence type="inferred from homology"/>
<dbReference type="AlphaFoldDB" id="A0A0D8BID9"/>
<dbReference type="RefSeq" id="WP_242418573.1">
    <property type="nucleotide sequence ID" value="NZ_JYFN01000010.1"/>
</dbReference>
<dbReference type="PANTHER" id="PTHR35807">
    <property type="entry name" value="TRANSCRIPTIONAL REGULATOR REDD-RELATED"/>
    <property type="match status" value="1"/>
</dbReference>
<dbReference type="Proteomes" id="UP000032545">
    <property type="component" value="Unassembled WGS sequence"/>
</dbReference>
<keyword evidence="3 8" id="KW-0238">DNA-binding</keyword>
<dbReference type="InterPro" id="IPR005158">
    <property type="entry name" value="BTAD"/>
</dbReference>
<keyword evidence="2" id="KW-0805">Transcription regulation</keyword>
<accession>A0A0D8BID9</accession>
<keyword evidence="4" id="KW-0804">Transcription</keyword>
<dbReference type="InterPro" id="IPR036388">
    <property type="entry name" value="WH-like_DNA-bd_sf"/>
</dbReference>
<evidence type="ECO:0000256" key="5">
    <source>
        <dbReference type="SAM" id="MobiDB-lite"/>
    </source>
</evidence>
<keyword evidence="9" id="KW-1185">Reference proteome</keyword>
<feature type="region of interest" description="Disordered" evidence="5">
    <location>
        <begin position="1"/>
        <end position="36"/>
    </location>
</feature>
<feature type="domain" description="Bacterial transcriptional activator" evidence="7">
    <location>
        <begin position="165"/>
        <end position="309"/>
    </location>
</feature>
<dbReference type="GO" id="GO:0003677">
    <property type="term" value="F:DNA binding"/>
    <property type="evidence" value="ECO:0007669"/>
    <property type="project" value="UniProtKB-KW"/>
</dbReference>
<protein>
    <submittedName>
        <fullName evidence="8">DNA-binding transcriptional activator of the SARP family</fullName>
    </submittedName>
</protein>
<reference evidence="9" key="1">
    <citation type="submission" date="2015-02" db="EMBL/GenBank/DDBJ databases">
        <title>Draft Genome of Frankia sp. CpI1-S.</title>
        <authorList>
            <person name="Oshone R.T."/>
            <person name="Ngom M."/>
            <person name="Ghodhbane-Gtari F."/>
            <person name="Gtari M."/>
            <person name="Morris K."/>
            <person name="Thomas K."/>
            <person name="Sen A."/>
            <person name="Tisa L.S."/>
        </authorList>
    </citation>
    <scope>NUCLEOTIDE SEQUENCE [LARGE SCALE GENOMIC DNA]</scope>
    <source>
        <strain evidence="9">CpI1-S</strain>
    </source>
</reference>
<dbReference type="GO" id="GO:0006355">
    <property type="term" value="P:regulation of DNA-templated transcription"/>
    <property type="evidence" value="ECO:0007669"/>
    <property type="project" value="InterPro"/>
</dbReference>
<dbReference type="SMART" id="SM01043">
    <property type="entry name" value="BTAD"/>
    <property type="match status" value="1"/>
</dbReference>
<evidence type="ECO:0000259" key="6">
    <source>
        <dbReference type="SMART" id="SM00862"/>
    </source>
</evidence>
<dbReference type="SMART" id="SM00862">
    <property type="entry name" value="Trans_reg_C"/>
    <property type="match status" value="1"/>
</dbReference>
<dbReference type="InterPro" id="IPR051677">
    <property type="entry name" value="AfsR-DnrI-RedD_regulator"/>
</dbReference>
<evidence type="ECO:0000256" key="1">
    <source>
        <dbReference type="ARBA" id="ARBA00005820"/>
    </source>
</evidence>
<name>A0A0D8BID9_9ACTN</name>
<dbReference type="EMBL" id="JYFN01000010">
    <property type="protein sequence ID" value="KJE23891.1"/>
    <property type="molecule type" value="Genomic_DNA"/>
</dbReference>
<dbReference type="SUPFAM" id="SSF46894">
    <property type="entry name" value="C-terminal effector domain of the bipartite response regulators"/>
    <property type="match status" value="1"/>
</dbReference>
<evidence type="ECO:0000256" key="4">
    <source>
        <dbReference type="ARBA" id="ARBA00023163"/>
    </source>
</evidence>
<dbReference type="InterPro" id="IPR011990">
    <property type="entry name" value="TPR-like_helical_dom_sf"/>
</dbReference>
<dbReference type="PATRIC" id="fig|1502723.3.peg.6956"/>
<feature type="region of interest" description="Disordered" evidence="5">
    <location>
        <begin position="312"/>
        <end position="332"/>
    </location>
</feature>
<evidence type="ECO:0000313" key="8">
    <source>
        <dbReference type="EMBL" id="KJE23891.1"/>
    </source>
</evidence>
<dbReference type="SUPFAM" id="SSF48452">
    <property type="entry name" value="TPR-like"/>
    <property type="match status" value="1"/>
</dbReference>
<dbReference type="Gene3D" id="1.10.10.10">
    <property type="entry name" value="Winged helix-like DNA-binding domain superfamily/Winged helix DNA-binding domain"/>
    <property type="match status" value="1"/>
</dbReference>